<proteinExistence type="predicted"/>
<dbReference type="AlphaFoldDB" id="A0A0L8KU54"/>
<sequence>MSNADIIKRMYAAKGDMNVISAVISPDAQWDVAEGFPNGGVYNGYDSIINDFFPFFGEFDEFWAEGDEYWEVDDKVIALGRYQGKAKATGNRFTARFVHIYTLRDSKITRLQQTADTVQISRALGKS</sequence>
<dbReference type="PANTHER" id="PTHR41252">
    <property type="entry name" value="BLR2505 PROTEIN"/>
    <property type="match status" value="1"/>
</dbReference>
<organism evidence="2 3">
    <name type="scientific">Streptomyces viridochromogenes</name>
    <dbReference type="NCBI Taxonomy" id="1938"/>
    <lineage>
        <taxon>Bacteria</taxon>
        <taxon>Bacillati</taxon>
        <taxon>Actinomycetota</taxon>
        <taxon>Actinomycetes</taxon>
        <taxon>Kitasatosporales</taxon>
        <taxon>Streptomycetaceae</taxon>
        <taxon>Streptomyces</taxon>
    </lineage>
</organism>
<dbReference type="InterPro" id="IPR032710">
    <property type="entry name" value="NTF2-like_dom_sf"/>
</dbReference>
<dbReference type="PATRIC" id="fig|1938.6.peg.2829"/>
<dbReference type="PANTHER" id="PTHR41252:SF1">
    <property type="entry name" value="BLR2505 PROTEIN"/>
    <property type="match status" value="1"/>
</dbReference>
<dbReference type="EMBL" id="LGUP01000104">
    <property type="protein sequence ID" value="KOG29432.1"/>
    <property type="molecule type" value="Genomic_DNA"/>
</dbReference>
<name>A0A0L8KU54_STRVR</name>
<dbReference type="Proteomes" id="UP000037023">
    <property type="component" value="Unassembled WGS sequence"/>
</dbReference>
<evidence type="ECO:0000313" key="2">
    <source>
        <dbReference type="EMBL" id="KOG29432.1"/>
    </source>
</evidence>
<gene>
    <name evidence="2" type="ORF">ADK34_13050</name>
</gene>
<feature type="domain" description="SnoaL-like" evidence="1">
    <location>
        <begin position="13"/>
        <end position="110"/>
    </location>
</feature>
<accession>A0A0L8KU54</accession>
<comment type="caution">
    <text evidence="2">The sequence shown here is derived from an EMBL/GenBank/DDBJ whole genome shotgun (WGS) entry which is preliminary data.</text>
</comment>
<dbReference type="OrthoDB" id="8451859at2"/>
<evidence type="ECO:0000259" key="1">
    <source>
        <dbReference type="Pfam" id="PF12680"/>
    </source>
</evidence>
<dbReference type="RefSeq" id="WP_033212545.1">
    <property type="nucleotide sequence ID" value="NZ_LGUP01000104.1"/>
</dbReference>
<dbReference type="SUPFAM" id="SSF54427">
    <property type="entry name" value="NTF2-like"/>
    <property type="match status" value="1"/>
</dbReference>
<reference evidence="2 3" key="1">
    <citation type="submission" date="2015-06" db="EMBL/GenBank/DDBJ databases">
        <authorList>
            <person name="Hoefler B.C."/>
            <person name="Straight P.D."/>
        </authorList>
    </citation>
    <scope>NUCLEOTIDE SEQUENCE [LARGE SCALE GENOMIC DNA]</scope>
    <source>
        <strain evidence="2 3">NRRL 3427</strain>
    </source>
</reference>
<dbReference type="InterPro" id="IPR037401">
    <property type="entry name" value="SnoaL-like"/>
</dbReference>
<protein>
    <recommendedName>
        <fullName evidence="1">SnoaL-like domain-containing protein</fullName>
    </recommendedName>
</protein>
<evidence type="ECO:0000313" key="3">
    <source>
        <dbReference type="Proteomes" id="UP000037023"/>
    </source>
</evidence>
<dbReference type="Gene3D" id="3.10.450.50">
    <property type="match status" value="1"/>
</dbReference>
<dbReference type="Pfam" id="PF12680">
    <property type="entry name" value="SnoaL_2"/>
    <property type="match status" value="1"/>
</dbReference>